<sequence>MVIESALASLQQDKNRIISETLLKDNGDMLKSTTEVRALTLSDNKRIARLQAALKLIVDAYEAQHDKESDGECNVNQNVLQTVAGAVMMQSLSDCSASKTSGCFWGPQGTKMQFLLDWMINYENDRASSTRDYIRQLLLEWIQPAAEKKHQLAACLALLEFLQRHRCKFEISSRSSTISCLVGDRTEIFMNALQAVVDRGTIRVANSPCVKLSKLALIALEALVLLSGDIAAKYLTSDEAAKKELAQGDLMRLTVESINFVLHVLRRWHSHSMHRRFLVAAVEHLQSYASPCKIILKNGVGHESPSNICLNVTTALNVLSWHWVASVPVFCTRIDVFIRVQKISLSENFSRVLKKVIYEATMDGSYDTNTPAEVMYAQLRYVCLVMDSVGREKGCYKVLEESSQEIKTAFVVVFTHSLSLASRNGAEGTIRLILRVFRTVFLTGERLQLLSSQDEEQELLSQLLRIHDSAVEAKGNSDGLSQCLDELEFFLADYVISRDLFITEILRRLQDAYTQCDLVSRVLKLNLAASTCRCAKG</sequence>
<proteinExistence type="predicted"/>
<comment type="caution">
    <text evidence="1">The sequence shown here is derived from an EMBL/GenBank/DDBJ whole genome shotgun (WGS) entry which is preliminary data.</text>
</comment>
<evidence type="ECO:0000313" key="2">
    <source>
        <dbReference type="Proteomes" id="UP001163321"/>
    </source>
</evidence>
<accession>A0ACC0VL51</accession>
<gene>
    <name evidence="1" type="ORF">PsorP6_003901</name>
</gene>
<name>A0ACC0VL51_9STRA</name>
<dbReference type="Proteomes" id="UP001163321">
    <property type="component" value="Chromosome 8"/>
</dbReference>
<reference evidence="1 2" key="1">
    <citation type="journal article" date="2022" name="bioRxiv">
        <title>The genome of the oomycete Peronosclerospora sorghi, a cosmopolitan pathogen of maize and sorghum, is inflated with dispersed pseudogenes.</title>
        <authorList>
            <person name="Fletcher K."/>
            <person name="Martin F."/>
            <person name="Isakeit T."/>
            <person name="Cavanaugh K."/>
            <person name="Magill C."/>
            <person name="Michelmore R."/>
        </authorList>
    </citation>
    <scope>NUCLEOTIDE SEQUENCE [LARGE SCALE GENOMIC DNA]</scope>
    <source>
        <strain evidence="1">P6</strain>
    </source>
</reference>
<keyword evidence="2" id="KW-1185">Reference proteome</keyword>
<evidence type="ECO:0000313" key="1">
    <source>
        <dbReference type="EMBL" id="KAI9907080.1"/>
    </source>
</evidence>
<organism evidence="1 2">
    <name type="scientific">Peronosclerospora sorghi</name>
    <dbReference type="NCBI Taxonomy" id="230839"/>
    <lineage>
        <taxon>Eukaryota</taxon>
        <taxon>Sar</taxon>
        <taxon>Stramenopiles</taxon>
        <taxon>Oomycota</taxon>
        <taxon>Peronosporomycetes</taxon>
        <taxon>Peronosporales</taxon>
        <taxon>Peronosporaceae</taxon>
        <taxon>Peronosclerospora</taxon>
    </lineage>
</organism>
<protein>
    <submittedName>
        <fullName evidence="1">Uncharacterized protein</fullName>
    </submittedName>
</protein>
<dbReference type="EMBL" id="CM047587">
    <property type="protein sequence ID" value="KAI9907080.1"/>
    <property type="molecule type" value="Genomic_DNA"/>
</dbReference>